<feature type="binding site" evidence="14">
    <location>
        <begin position="37"/>
        <end position="41"/>
    </location>
    <ligand>
        <name>NAD(+)</name>
        <dbReference type="ChEBI" id="CHEBI:57540"/>
    </ligand>
</feature>
<dbReference type="Gene3D" id="3.30.470.30">
    <property type="entry name" value="DNA ligase/mRNA capping enzyme"/>
    <property type="match status" value="1"/>
</dbReference>
<dbReference type="SUPFAM" id="SSF52113">
    <property type="entry name" value="BRCT domain"/>
    <property type="match status" value="1"/>
</dbReference>
<dbReference type="Gene3D" id="2.40.50.140">
    <property type="entry name" value="Nucleic acid-binding proteins"/>
    <property type="match status" value="1"/>
</dbReference>
<dbReference type="GO" id="GO:0005829">
    <property type="term" value="C:cytosol"/>
    <property type="evidence" value="ECO:0007669"/>
    <property type="project" value="TreeGrafter"/>
</dbReference>
<dbReference type="PROSITE" id="PS50172">
    <property type="entry name" value="BRCT"/>
    <property type="match status" value="1"/>
</dbReference>
<dbReference type="NCBIfam" id="NF005932">
    <property type="entry name" value="PRK07956.1"/>
    <property type="match status" value="1"/>
</dbReference>
<evidence type="ECO:0000256" key="13">
    <source>
        <dbReference type="ARBA" id="ARBA00060881"/>
    </source>
</evidence>
<evidence type="ECO:0000256" key="16">
    <source>
        <dbReference type="SAM" id="Coils"/>
    </source>
</evidence>
<dbReference type="GO" id="GO:0006281">
    <property type="term" value="P:DNA repair"/>
    <property type="evidence" value="ECO:0007669"/>
    <property type="project" value="UniProtKB-KW"/>
</dbReference>
<dbReference type="FunFam" id="3.30.470.30:FF:000001">
    <property type="entry name" value="DNA ligase"/>
    <property type="match status" value="1"/>
</dbReference>
<evidence type="ECO:0000256" key="8">
    <source>
        <dbReference type="ARBA" id="ARBA00022833"/>
    </source>
</evidence>
<evidence type="ECO:0000256" key="11">
    <source>
        <dbReference type="ARBA" id="ARBA00023204"/>
    </source>
</evidence>
<dbReference type="FunFam" id="1.10.287.610:FF:000002">
    <property type="entry name" value="DNA ligase"/>
    <property type="match status" value="1"/>
</dbReference>
<dbReference type="InterPro" id="IPR018239">
    <property type="entry name" value="DNA_ligase_AS"/>
</dbReference>
<sequence>MTSTLTDQIREHHRHLCEQLHFHNYRYHTLDAPEISDAEYDQLMQRLLQLERQYPELIAPTSPSQRVGSAPLEKFVPAIHSEPMLSLENAFNHDDLIAFDERIKRFLATSADIEYLCEPKLDGVAVALTYDNGTLIRAATRGDGTTGEDITQNVRTIRSVPLQLQNDFPDRVEVRGEIYIDLADFRQLNQLRRDAGETPFANPRNLAAGSLRQLDPRLTAARPLQISCYGIGTLTSQAPQTHQQLLDDLSRWGLQVNLAETRCVTNIHAVIQRYQQLLERREELEYEIDGMVVKVNHRDLQEELGVKSRTPRWAIACKFPPRQAETVLESVRLQVGRTGAVTPVAGLTPVNVGGVKVASASLHNWDEIERLDAHIGDTVIVERAGDVIPAVVRVIKEKRTGAEQVIPRPSHCPVCNSPLVQEDDEVVPRCQGIDCPARLKESLKHFCSRGGMDIQGMGDRYIDQLLRLQLVTTIADLYRLKKEDLFQFERMGDKLADNLLTAIENSKNRPLANLIYALGIRHVGSHTARLLAQQFGNLDRLAGASYDTLIAIHEIGPQVAGSIVNFFAANKNRALLSDLTELGIAPPAEDRQPTGKRLEGKTIVLTGSLERFTRKQGEELVVQQGGRASGSVSSKTDYVVAGPGAGSKLDKARSLGVTVLSEDEFLELIAAGENP</sequence>
<evidence type="ECO:0000256" key="15">
    <source>
        <dbReference type="RuleBase" id="RU000618"/>
    </source>
</evidence>
<dbReference type="FunFam" id="1.10.150.20:FF:000006">
    <property type="entry name" value="DNA ligase"/>
    <property type="match status" value="1"/>
</dbReference>
<keyword evidence="19" id="KW-1185">Reference proteome</keyword>
<dbReference type="GO" id="GO:0046872">
    <property type="term" value="F:metal ion binding"/>
    <property type="evidence" value="ECO:0007669"/>
    <property type="project" value="UniProtKB-KW"/>
</dbReference>
<keyword evidence="4 14" id="KW-0436">Ligase</keyword>
<keyword evidence="9 14" id="KW-0460">Magnesium</keyword>
<feature type="binding site" evidence="14">
    <location>
        <position position="415"/>
    </location>
    <ligand>
        <name>Zn(2+)</name>
        <dbReference type="ChEBI" id="CHEBI:29105"/>
    </ligand>
</feature>
<dbReference type="Pfam" id="PF00533">
    <property type="entry name" value="BRCT"/>
    <property type="match status" value="1"/>
</dbReference>
<evidence type="ECO:0000256" key="10">
    <source>
        <dbReference type="ARBA" id="ARBA00023027"/>
    </source>
</evidence>
<comment type="similarity">
    <text evidence="13 14">Belongs to the NAD-dependent DNA ligase family. LigA subfamily.</text>
</comment>
<dbReference type="Gene3D" id="3.40.50.10190">
    <property type="entry name" value="BRCT domain"/>
    <property type="match status" value="1"/>
</dbReference>
<dbReference type="Pfam" id="PF01653">
    <property type="entry name" value="DNA_ligase_aden"/>
    <property type="match status" value="1"/>
</dbReference>
<name>A0A8J6QXC1_9BACT</name>
<feature type="binding site" evidence="14">
    <location>
        <position position="118"/>
    </location>
    <ligand>
        <name>NAD(+)</name>
        <dbReference type="ChEBI" id="CHEBI:57540"/>
    </ligand>
</feature>
<dbReference type="InterPro" id="IPR013839">
    <property type="entry name" value="DNAligase_adenylation"/>
</dbReference>
<evidence type="ECO:0000313" key="18">
    <source>
        <dbReference type="EMBL" id="MBD1400152.1"/>
    </source>
</evidence>
<feature type="binding site" evidence="14">
    <location>
        <position position="435"/>
    </location>
    <ligand>
        <name>Zn(2+)</name>
        <dbReference type="ChEBI" id="CHEBI:29105"/>
    </ligand>
</feature>
<dbReference type="SUPFAM" id="SSF56091">
    <property type="entry name" value="DNA ligase/mRNA capping enzyme, catalytic domain"/>
    <property type="match status" value="1"/>
</dbReference>
<dbReference type="EC" id="6.5.1.2" evidence="2 14"/>
<keyword evidence="16" id="KW-0175">Coiled coil</keyword>
<organism evidence="18 19">
    <name type="scientific">Pelovirga terrestris</name>
    <dbReference type="NCBI Taxonomy" id="2771352"/>
    <lineage>
        <taxon>Bacteria</taxon>
        <taxon>Pseudomonadati</taxon>
        <taxon>Thermodesulfobacteriota</taxon>
        <taxon>Desulfuromonadia</taxon>
        <taxon>Geobacterales</taxon>
        <taxon>Geobacteraceae</taxon>
        <taxon>Pelovirga</taxon>
    </lineage>
</organism>
<evidence type="ECO:0000259" key="17">
    <source>
        <dbReference type="PROSITE" id="PS50172"/>
    </source>
</evidence>
<dbReference type="Gene3D" id="6.20.10.30">
    <property type="match status" value="1"/>
</dbReference>
<evidence type="ECO:0000256" key="3">
    <source>
        <dbReference type="ARBA" id="ARBA00013308"/>
    </source>
</evidence>
<dbReference type="Gene3D" id="1.10.150.20">
    <property type="entry name" value="5' to 3' exonuclease, C-terminal subdomain"/>
    <property type="match status" value="2"/>
</dbReference>
<dbReference type="InterPro" id="IPR004149">
    <property type="entry name" value="Znf_DNAligase_C4"/>
</dbReference>
<evidence type="ECO:0000313" key="19">
    <source>
        <dbReference type="Proteomes" id="UP000632828"/>
    </source>
</evidence>
<dbReference type="Pfam" id="PF03120">
    <property type="entry name" value="OB_DNA_ligase"/>
    <property type="match status" value="1"/>
</dbReference>
<feature type="binding site" evidence="14">
    <location>
        <position position="141"/>
    </location>
    <ligand>
        <name>NAD(+)</name>
        <dbReference type="ChEBI" id="CHEBI:57540"/>
    </ligand>
</feature>
<feature type="active site" description="N6-AMP-lysine intermediate" evidence="14">
    <location>
        <position position="120"/>
    </location>
</feature>
<feature type="binding site" evidence="14">
    <location>
        <position position="294"/>
    </location>
    <ligand>
        <name>NAD(+)</name>
        <dbReference type="ChEBI" id="CHEBI:57540"/>
    </ligand>
</feature>
<evidence type="ECO:0000256" key="1">
    <source>
        <dbReference type="ARBA" id="ARBA00004067"/>
    </source>
</evidence>
<feature type="binding site" evidence="14">
    <location>
        <begin position="86"/>
        <end position="87"/>
    </location>
    <ligand>
        <name>NAD(+)</name>
        <dbReference type="ChEBI" id="CHEBI:57540"/>
    </ligand>
</feature>
<keyword evidence="7 14" id="KW-0227">DNA damage</keyword>
<dbReference type="AlphaFoldDB" id="A0A8J6QXC1"/>
<dbReference type="FunFam" id="1.10.150.20:FF:000007">
    <property type="entry name" value="DNA ligase"/>
    <property type="match status" value="1"/>
</dbReference>
<dbReference type="InterPro" id="IPR013840">
    <property type="entry name" value="DNAligase_N"/>
</dbReference>
<dbReference type="InterPro" id="IPR036420">
    <property type="entry name" value="BRCT_dom_sf"/>
</dbReference>
<dbReference type="Pfam" id="PF14520">
    <property type="entry name" value="HHH_5"/>
    <property type="match status" value="1"/>
</dbReference>
<keyword evidence="11 14" id="KW-0234">DNA repair</keyword>
<dbReference type="PROSITE" id="PS01056">
    <property type="entry name" value="DNA_LIGASE_N2"/>
    <property type="match status" value="1"/>
</dbReference>
<keyword evidence="10 14" id="KW-0520">NAD</keyword>
<accession>A0A8J6QXC1</accession>
<comment type="caution">
    <text evidence="18">The sequence shown here is derived from an EMBL/GenBank/DDBJ whole genome shotgun (WGS) entry which is preliminary data.</text>
</comment>
<dbReference type="PIRSF" id="PIRSF001604">
    <property type="entry name" value="LigA"/>
    <property type="match status" value="1"/>
</dbReference>
<comment type="cofactor">
    <cofactor evidence="14">
        <name>Mg(2+)</name>
        <dbReference type="ChEBI" id="CHEBI:18420"/>
    </cofactor>
    <cofactor evidence="14">
        <name>Mn(2+)</name>
        <dbReference type="ChEBI" id="CHEBI:29035"/>
    </cofactor>
</comment>
<evidence type="ECO:0000256" key="6">
    <source>
        <dbReference type="ARBA" id="ARBA00022723"/>
    </source>
</evidence>
<proteinExistence type="inferred from homology"/>
<dbReference type="InterPro" id="IPR012340">
    <property type="entry name" value="NA-bd_OB-fold"/>
</dbReference>
<feature type="binding site" evidence="14">
    <location>
        <position position="177"/>
    </location>
    <ligand>
        <name>NAD(+)</name>
        <dbReference type="ChEBI" id="CHEBI:57540"/>
    </ligand>
</feature>
<dbReference type="CDD" id="cd00114">
    <property type="entry name" value="LIGANc"/>
    <property type="match status" value="1"/>
</dbReference>
<keyword evidence="5 14" id="KW-0235">DNA replication</keyword>
<feature type="binding site" evidence="14">
    <location>
        <position position="318"/>
    </location>
    <ligand>
        <name>NAD(+)</name>
        <dbReference type="ChEBI" id="CHEBI:57540"/>
    </ligand>
</feature>
<protein>
    <recommendedName>
        <fullName evidence="3 14">DNA ligase</fullName>
        <ecNumber evidence="2 14">6.5.1.2</ecNumber>
    </recommendedName>
    <alternativeName>
        <fullName evidence="14">Polydeoxyribonucleotide synthase [NAD(+)]</fullName>
    </alternativeName>
</protein>
<dbReference type="NCBIfam" id="TIGR00575">
    <property type="entry name" value="dnlj"/>
    <property type="match status" value="1"/>
</dbReference>
<dbReference type="RefSeq" id="WP_191154428.1">
    <property type="nucleotide sequence ID" value="NZ_JACWUN010000005.1"/>
</dbReference>
<dbReference type="FunFam" id="2.40.50.140:FF:000012">
    <property type="entry name" value="DNA ligase"/>
    <property type="match status" value="1"/>
</dbReference>
<dbReference type="Gene3D" id="1.10.287.610">
    <property type="entry name" value="Helix hairpin bin"/>
    <property type="match status" value="1"/>
</dbReference>
<feature type="domain" description="BRCT" evidence="17">
    <location>
        <begin position="593"/>
        <end position="675"/>
    </location>
</feature>
<dbReference type="InterPro" id="IPR001357">
    <property type="entry name" value="BRCT_dom"/>
</dbReference>
<dbReference type="HAMAP" id="MF_01588">
    <property type="entry name" value="DNA_ligase_A"/>
    <property type="match status" value="1"/>
</dbReference>
<keyword evidence="6 14" id="KW-0479">Metal-binding</keyword>
<keyword evidence="14" id="KW-0464">Manganese</keyword>
<dbReference type="Proteomes" id="UP000632828">
    <property type="component" value="Unassembled WGS sequence"/>
</dbReference>
<dbReference type="InterPro" id="IPR041663">
    <property type="entry name" value="DisA/LigA_HHH"/>
</dbReference>
<evidence type="ECO:0000256" key="7">
    <source>
        <dbReference type="ARBA" id="ARBA00022763"/>
    </source>
</evidence>
<dbReference type="InterPro" id="IPR033136">
    <property type="entry name" value="DNA_ligase_CS"/>
</dbReference>
<dbReference type="Pfam" id="PF12826">
    <property type="entry name" value="HHH_2"/>
    <property type="match status" value="1"/>
</dbReference>
<dbReference type="EMBL" id="JACWUN010000005">
    <property type="protein sequence ID" value="MBD1400152.1"/>
    <property type="molecule type" value="Genomic_DNA"/>
</dbReference>
<comment type="catalytic activity">
    <reaction evidence="12 14 15">
        <text>NAD(+) + (deoxyribonucleotide)n-3'-hydroxyl + 5'-phospho-(deoxyribonucleotide)m = (deoxyribonucleotide)n+m + AMP + beta-nicotinamide D-nucleotide.</text>
        <dbReference type="EC" id="6.5.1.2"/>
    </reaction>
</comment>
<comment type="function">
    <text evidence="1 14">DNA ligase that catalyzes the formation of phosphodiester linkages between 5'-phosphoryl and 3'-hydroxyl groups in double-stranded DNA using NAD as a coenzyme and as the energy source for the reaction. It is essential for DNA replication and repair of damaged DNA.</text>
</comment>
<dbReference type="PROSITE" id="PS01055">
    <property type="entry name" value="DNA_LIGASE_N1"/>
    <property type="match status" value="1"/>
</dbReference>
<evidence type="ECO:0000256" key="14">
    <source>
        <dbReference type="HAMAP-Rule" id="MF_01588"/>
    </source>
</evidence>
<feature type="binding site" evidence="14">
    <location>
        <position position="430"/>
    </location>
    <ligand>
        <name>Zn(2+)</name>
        <dbReference type="ChEBI" id="CHEBI:29105"/>
    </ligand>
</feature>
<reference evidence="18" key="1">
    <citation type="submission" date="2020-09" db="EMBL/GenBank/DDBJ databases">
        <title>Pelobacter alkaliphilus sp. nov., a novel anaerobic arsenate-reducing bacterium from terrestrial mud volcano.</title>
        <authorList>
            <person name="Khomyakova M.A."/>
            <person name="Merkel A.Y."/>
            <person name="Slobodkin A.I."/>
        </authorList>
    </citation>
    <scope>NUCLEOTIDE SEQUENCE</scope>
    <source>
        <strain evidence="18">M08fum</strain>
    </source>
</reference>
<dbReference type="GO" id="GO:0006260">
    <property type="term" value="P:DNA replication"/>
    <property type="evidence" value="ECO:0007669"/>
    <property type="project" value="UniProtKB-KW"/>
</dbReference>
<feature type="binding site" evidence="14">
    <location>
        <position position="412"/>
    </location>
    <ligand>
        <name>Zn(2+)</name>
        <dbReference type="ChEBI" id="CHEBI:29105"/>
    </ligand>
</feature>
<evidence type="ECO:0000256" key="5">
    <source>
        <dbReference type="ARBA" id="ARBA00022705"/>
    </source>
</evidence>
<evidence type="ECO:0000256" key="2">
    <source>
        <dbReference type="ARBA" id="ARBA00012722"/>
    </source>
</evidence>
<feature type="coiled-coil region" evidence="16">
    <location>
        <begin position="267"/>
        <end position="294"/>
    </location>
</feature>
<dbReference type="PANTHER" id="PTHR23389">
    <property type="entry name" value="CHROMOSOME TRANSMISSION FIDELITY FACTOR 18"/>
    <property type="match status" value="1"/>
</dbReference>
<dbReference type="SMART" id="SM00532">
    <property type="entry name" value="LIGANc"/>
    <property type="match status" value="1"/>
</dbReference>
<gene>
    <name evidence="14 18" type="primary">ligA</name>
    <name evidence="18" type="ORF">ICT70_05655</name>
</gene>
<dbReference type="GO" id="GO:0003911">
    <property type="term" value="F:DNA ligase (NAD+) activity"/>
    <property type="evidence" value="ECO:0007669"/>
    <property type="project" value="UniProtKB-UniRule"/>
</dbReference>
<dbReference type="InterPro" id="IPR004150">
    <property type="entry name" value="NAD_DNA_ligase_OB"/>
</dbReference>
<dbReference type="SUPFAM" id="SSF50249">
    <property type="entry name" value="Nucleic acid-binding proteins"/>
    <property type="match status" value="1"/>
</dbReference>
<dbReference type="Pfam" id="PF03119">
    <property type="entry name" value="DNA_ligase_ZBD"/>
    <property type="match status" value="1"/>
</dbReference>
<evidence type="ECO:0000256" key="12">
    <source>
        <dbReference type="ARBA" id="ARBA00034005"/>
    </source>
</evidence>
<dbReference type="InterPro" id="IPR010994">
    <property type="entry name" value="RuvA_2-like"/>
</dbReference>
<evidence type="ECO:0000256" key="9">
    <source>
        <dbReference type="ARBA" id="ARBA00022842"/>
    </source>
</evidence>
<dbReference type="CDD" id="cd17748">
    <property type="entry name" value="BRCT_DNA_ligase_like"/>
    <property type="match status" value="1"/>
</dbReference>
<dbReference type="SMART" id="SM00292">
    <property type="entry name" value="BRCT"/>
    <property type="match status" value="1"/>
</dbReference>
<keyword evidence="8 14" id="KW-0862">Zinc</keyword>
<dbReference type="InterPro" id="IPR001679">
    <property type="entry name" value="DNA_ligase"/>
</dbReference>
<dbReference type="SUPFAM" id="SSF47781">
    <property type="entry name" value="RuvA domain 2-like"/>
    <property type="match status" value="1"/>
</dbReference>
<evidence type="ECO:0000256" key="4">
    <source>
        <dbReference type="ARBA" id="ARBA00022598"/>
    </source>
</evidence>
<dbReference type="PANTHER" id="PTHR23389:SF9">
    <property type="entry name" value="DNA LIGASE"/>
    <property type="match status" value="1"/>
</dbReference>